<dbReference type="EMBL" id="LT629742">
    <property type="protein sequence ID" value="SDS68498.1"/>
    <property type="molecule type" value="Genomic_DNA"/>
</dbReference>
<sequence>MSALGLGALALLAALAATALLLRASQRRRPGRIAQYAPPPGLGIVTAAVLTRTERRAVAAELVHLAVRGNVRFLAPDAAGSSLRVELLDGPALDAQQRALLVAVFGAPRGQKRGRKRPRRAIGRDAKLGRAVSGVVDAEIARLKATGGVLLDASWPAVLIRCLAVAALGLYALTLIWAPSLPVALLGGAGAVGLAAVAVLAPPPRMRRFSAASFAVRDHLAGLRDYIALAEADRLRFLQSPAGALTRPVDTPEGRLEALVLNERLLPFAVLFGLEREWARQLQTERRELTASGVLNAIDGAQPLGFLGDLGLDLPLVELLDGLRSLDVDLSLLAGIELPDIDLGALSLDL</sequence>
<gene>
    <name evidence="3" type="ORF">SAMN04489834_1939</name>
</gene>
<dbReference type="RefSeq" id="WP_172829679.1">
    <property type="nucleotide sequence ID" value="NZ_LT629742.1"/>
</dbReference>
<feature type="transmembrane region" description="Helical" evidence="1">
    <location>
        <begin position="158"/>
        <end position="177"/>
    </location>
</feature>
<keyword evidence="1" id="KW-1133">Transmembrane helix</keyword>
<reference evidence="4" key="1">
    <citation type="submission" date="2016-10" db="EMBL/GenBank/DDBJ databases">
        <authorList>
            <person name="Varghese N."/>
            <person name="Submissions S."/>
        </authorList>
    </citation>
    <scope>NUCLEOTIDE SEQUENCE [LARGE SCALE GENOMIC DNA]</scope>
    <source>
        <strain evidence="4">DSM 21772</strain>
    </source>
</reference>
<dbReference type="InterPro" id="IPR048389">
    <property type="entry name" value="YciQ-like_C"/>
</dbReference>
<feature type="transmembrane region" description="Helical" evidence="1">
    <location>
        <begin position="183"/>
        <end position="201"/>
    </location>
</feature>
<protein>
    <submittedName>
        <fullName evidence="3">Predicted membrane protein</fullName>
    </submittedName>
</protein>
<evidence type="ECO:0000313" key="4">
    <source>
        <dbReference type="Proteomes" id="UP000181956"/>
    </source>
</evidence>
<evidence type="ECO:0000256" key="1">
    <source>
        <dbReference type="SAM" id="Phobius"/>
    </source>
</evidence>
<dbReference type="AlphaFoldDB" id="A0A1H1U7M1"/>
<evidence type="ECO:0000313" key="3">
    <source>
        <dbReference type="EMBL" id="SDS68498.1"/>
    </source>
</evidence>
<accession>A0A1H1U7M1</accession>
<keyword evidence="4" id="KW-1185">Reference proteome</keyword>
<organism evidence="3 4">
    <name type="scientific">Microterricola viridarii</name>
    <dbReference type="NCBI Taxonomy" id="412690"/>
    <lineage>
        <taxon>Bacteria</taxon>
        <taxon>Bacillati</taxon>
        <taxon>Actinomycetota</taxon>
        <taxon>Actinomycetes</taxon>
        <taxon>Micrococcales</taxon>
        <taxon>Microbacteriaceae</taxon>
        <taxon>Microterricola</taxon>
    </lineage>
</organism>
<dbReference type="Pfam" id="PF20990">
    <property type="entry name" value="DUF2207_C"/>
    <property type="match status" value="1"/>
</dbReference>
<name>A0A1H1U7M1_9MICO</name>
<dbReference type="STRING" id="412690.SAMN04489834_1939"/>
<keyword evidence="1" id="KW-0472">Membrane</keyword>
<feature type="domain" description="Predicted membrane protein YciQ-like C-terminal" evidence="2">
    <location>
        <begin position="38"/>
        <end position="245"/>
    </location>
</feature>
<keyword evidence="1" id="KW-0812">Transmembrane</keyword>
<proteinExistence type="predicted"/>
<dbReference type="Proteomes" id="UP000181956">
    <property type="component" value="Chromosome I"/>
</dbReference>
<evidence type="ECO:0000259" key="2">
    <source>
        <dbReference type="Pfam" id="PF20990"/>
    </source>
</evidence>